<dbReference type="PANTHER" id="PTHR42756:SF1">
    <property type="entry name" value="TRANSCRIPTIONAL REPRESSOR OF EMRAB OPERON"/>
    <property type="match status" value="1"/>
</dbReference>
<evidence type="ECO:0000256" key="3">
    <source>
        <dbReference type="ARBA" id="ARBA00023163"/>
    </source>
</evidence>
<dbReference type="Gene3D" id="1.10.10.10">
    <property type="entry name" value="Winged helix-like DNA-binding domain superfamily/Winged helix DNA-binding domain"/>
    <property type="match status" value="1"/>
</dbReference>
<proteinExistence type="predicted"/>
<dbReference type="STRING" id="1302272.FC96_GL000605"/>
<dbReference type="RefSeq" id="WP_056942999.1">
    <property type="nucleotide sequence ID" value="NZ_AZCX01000011.1"/>
</dbReference>
<dbReference type="Pfam" id="PF12802">
    <property type="entry name" value="MarR_2"/>
    <property type="match status" value="1"/>
</dbReference>
<dbReference type="PROSITE" id="PS50995">
    <property type="entry name" value="HTH_MARR_2"/>
    <property type="match status" value="1"/>
</dbReference>
<keyword evidence="3" id="KW-0804">Transcription</keyword>
<dbReference type="GO" id="GO:0003677">
    <property type="term" value="F:DNA binding"/>
    <property type="evidence" value="ECO:0007669"/>
    <property type="project" value="UniProtKB-KW"/>
</dbReference>
<dbReference type="SMART" id="SM00347">
    <property type="entry name" value="HTH_MARR"/>
    <property type="match status" value="1"/>
</dbReference>
<comment type="caution">
    <text evidence="5">The sequence shown here is derived from an EMBL/GenBank/DDBJ whole genome shotgun (WGS) entry which is preliminary data.</text>
</comment>
<sequence length="163" mass="18441">MDNYDFLDIPDAERIQAMNAAFPSANSDNILAFIAFQHVYQQVDTEYATLLQDYGLSESRFLILMFLRRSGAAGLSPSDIAVKLNSAKPMGSKLIHGMIQTGLVAKKTDAKDLRRFNVQITSKGSQQLDRFLPVNFDYLNHLFHGLTTEEKFQLNRLLAKLLR</sequence>
<evidence type="ECO:0000313" key="6">
    <source>
        <dbReference type="Proteomes" id="UP000050911"/>
    </source>
</evidence>
<dbReference type="EMBL" id="AZCX01000011">
    <property type="protein sequence ID" value="KRK47145.1"/>
    <property type="molecule type" value="Genomic_DNA"/>
</dbReference>
<accession>A0A0R1HNF4</accession>
<keyword evidence="2" id="KW-0238">DNA-binding</keyword>
<dbReference type="PRINTS" id="PR00598">
    <property type="entry name" value="HTHMARR"/>
</dbReference>
<dbReference type="InterPro" id="IPR036388">
    <property type="entry name" value="WH-like_DNA-bd_sf"/>
</dbReference>
<dbReference type="InterPro" id="IPR036390">
    <property type="entry name" value="WH_DNA-bd_sf"/>
</dbReference>
<evidence type="ECO:0000256" key="2">
    <source>
        <dbReference type="ARBA" id="ARBA00023125"/>
    </source>
</evidence>
<dbReference type="OrthoDB" id="1926989at2"/>
<protein>
    <recommendedName>
        <fullName evidence="4">HTH marR-type domain-containing protein</fullName>
    </recommendedName>
</protein>
<dbReference type="SUPFAM" id="SSF46785">
    <property type="entry name" value="Winged helix' DNA-binding domain"/>
    <property type="match status" value="1"/>
</dbReference>
<organism evidence="5 6">
    <name type="scientific">Secundilactobacillus kimchicus JCM 15530</name>
    <dbReference type="NCBI Taxonomy" id="1302272"/>
    <lineage>
        <taxon>Bacteria</taxon>
        <taxon>Bacillati</taxon>
        <taxon>Bacillota</taxon>
        <taxon>Bacilli</taxon>
        <taxon>Lactobacillales</taxon>
        <taxon>Lactobacillaceae</taxon>
        <taxon>Secundilactobacillus</taxon>
    </lineage>
</organism>
<dbReference type="GO" id="GO:0003700">
    <property type="term" value="F:DNA-binding transcription factor activity"/>
    <property type="evidence" value="ECO:0007669"/>
    <property type="project" value="InterPro"/>
</dbReference>
<dbReference type="AlphaFoldDB" id="A0A0R1HNF4"/>
<evidence type="ECO:0000256" key="1">
    <source>
        <dbReference type="ARBA" id="ARBA00023015"/>
    </source>
</evidence>
<dbReference type="PATRIC" id="fig|1302272.5.peg.604"/>
<keyword evidence="6" id="KW-1185">Reference proteome</keyword>
<name>A0A0R1HNF4_9LACO</name>
<keyword evidence="1" id="KW-0805">Transcription regulation</keyword>
<feature type="domain" description="HTH marR-type" evidence="4">
    <location>
        <begin position="29"/>
        <end position="163"/>
    </location>
</feature>
<reference evidence="5 6" key="1">
    <citation type="journal article" date="2015" name="Genome Announc.">
        <title>Expanding the biotechnology potential of lactobacilli through comparative genomics of 213 strains and associated genera.</title>
        <authorList>
            <person name="Sun Z."/>
            <person name="Harris H.M."/>
            <person name="McCann A."/>
            <person name="Guo C."/>
            <person name="Argimon S."/>
            <person name="Zhang W."/>
            <person name="Yang X."/>
            <person name="Jeffery I.B."/>
            <person name="Cooney J.C."/>
            <person name="Kagawa T.F."/>
            <person name="Liu W."/>
            <person name="Song Y."/>
            <person name="Salvetti E."/>
            <person name="Wrobel A."/>
            <person name="Rasinkangas P."/>
            <person name="Parkhill J."/>
            <person name="Rea M.C."/>
            <person name="O'Sullivan O."/>
            <person name="Ritari J."/>
            <person name="Douillard F.P."/>
            <person name="Paul Ross R."/>
            <person name="Yang R."/>
            <person name="Briner A.E."/>
            <person name="Felis G.E."/>
            <person name="de Vos W.M."/>
            <person name="Barrangou R."/>
            <person name="Klaenhammer T.R."/>
            <person name="Caufield P.W."/>
            <person name="Cui Y."/>
            <person name="Zhang H."/>
            <person name="O'Toole P.W."/>
        </authorList>
    </citation>
    <scope>NUCLEOTIDE SEQUENCE [LARGE SCALE GENOMIC DNA]</scope>
    <source>
        <strain evidence="5 6">JCM 15530</strain>
    </source>
</reference>
<dbReference type="Proteomes" id="UP000050911">
    <property type="component" value="Unassembled WGS sequence"/>
</dbReference>
<dbReference type="PANTHER" id="PTHR42756">
    <property type="entry name" value="TRANSCRIPTIONAL REGULATOR, MARR"/>
    <property type="match status" value="1"/>
</dbReference>
<evidence type="ECO:0000313" key="5">
    <source>
        <dbReference type="EMBL" id="KRK47145.1"/>
    </source>
</evidence>
<dbReference type="InterPro" id="IPR000835">
    <property type="entry name" value="HTH_MarR-typ"/>
</dbReference>
<gene>
    <name evidence="5" type="ORF">FC96_GL000605</name>
</gene>
<evidence type="ECO:0000259" key="4">
    <source>
        <dbReference type="PROSITE" id="PS50995"/>
    </source>
</evidence>